<proteinExistence type="predicted"/>
<organism evidence="2 3">
    <name type="scientific">Citricoccus nitrophenolicus</name>
    <dbReference type="NCBI Taxonomy" id="863575"/>
    <lineage>
        <taxon>Bacteria</taxon>
        <taxon>Bacillati</taxon>
        <taxon>Actinomycetota</taxon>
        <taxon>Actinomycetes</taxon>
        <taxon>Micrococcales</taxon>
        <taxon>Micrococcaceae</taxon>
        <taxon>Citricoccus</taxon>
    </lineage>
</organism>
<reference evidence="2 3" key="1">
    <citation type="submission" date="2024-05" db="EMBL/GenBank/DDBJ databases">
        <authorList>
            <person name="Yi C."/>
        </authorList>
    </citation>
    <scope>NUCLEOTIDE SEQUENCE [LARGE SCALE GENOMIC DNA]</scope>
    <source>
        <strain evidence="2 3">XS13</strain>
    </source>
</reference>
<accession>A0ABV0IG85</accession>
<name>A0ABV0IG85_9MICC</name>
<feature type="domain" description="DUF3427" evidence="1">
    <location>
        <begin position="41"/>
        <end position="187"/>
    </location>
</feature>
<sequence length="193" mass="21948">MSFVIEVRFFAKSILLQGHEPLDSRHPHAQLGRAGKTPLLAHAHYRREEILPALGIRTFEKSPDMAHVSGGAWSENFRTDALLINLKKSERDFSPTMMYRDYAINRERFHWESQNNTRASSAVGRRYATKQSNGTDTLLFIREAPDDEVGTVPFVCLGSADLFSWRGERPMQITWSLHRGMPVDLFRTSGAVS</sequence>
<dbReference type="Proteomes" id="UP001484097">
    <property type="component" value="Unassembled WGS sequence"/>
</dbReference>
<evidence type="ECO:0000313" key="2">
    <source>
        <dbReference type="EMBL" id="MEO9247166.1"/>
    </source>
</evidence>
<dbReference type="InterPro" id="IPR021835">
    <property type="entry name" value="DUF3427"/>
</dbReference>
<dbReference type="EMBL" id="JBDXMX010000002">
    <property type="protein sequence ID" value="MEO9247166.1"/>
    <property type="molecule type" value="Genomic_DNA"/>
</dbReference>
<dbReference type="Pfam" id="PF11907">
    <property type="entry name" value="DUF3427"/>
    <property type="match status" value="1"/>
</dbReference>
<gene>
    <name evidence="2" type="ORF">ABDK96_05695</name>
</gene>
<keyword evidence="3" id="KW-1185">Reference proteome</keyword>
<dbReference type="RefSeq" id="WP_347919612.1">
    <property type="nucleotide sequence ID" value="NZ_JBDXMX010000002.1"/>
</dbReference>
<evidence type="ECO:0000313" key="3">
    <source>
        <dbReference type="Proteomes" id="UP001484097"/>
    </source>
</evidence>
<protein>
    <submittedName>
        <fullName evidence="2">DUF3427 domain-containing protein</fullName>
    </submittedName>
</protein>
<evidence type="ECO:0000259" key="1">
    <source>
        <dbReference type="Pfam" id="PF11907"/>
    </source>
</evidence>
<comment type="caution">
    <text evidence="2">The sequence shown here is derived from an EMBL/GenBank/DDBJ whole genome shotgun (WGS) entry which is preliminary data.</text>
</comment>